<proteinExistence type="predicted"/>
<dbReference type="Proteomes" id="UP000652761">
    <property type="component" value="Unassembled WGS sequence"/>
</dbReference>
<dbReference type="AlphaFoldDB" id="A0A843V6F5"/>
<evidence type="ECO:0000313" key="1">
    <source>
        <dbReference type="EMBL" id="MQL88283.1"/>
    </source>
</evidence>
<accession>A0A843V6F5</accession>
<protein>
    <submittedName>
        <fullName evidence="1">Uncharacterized protein</fullName>
    </submittedName>
</protein>
<reference evidence="1" key="1">
    <citation type="submission" date="2017-07" db="EMBL/GenBank/DDBJ databases">
        <title>Taro Niue Genome Assembly and Annotation.</title>
        <authorList>
            <person name="Atibalentja N."/>
            <person name="Keating K."/>
            <person name="Fields C.J."/>
        </authorList>
    </citation>
    <scope>NUCLEOTIDE SEQUENCE</scope>
    <source>
        <strain evidence="1">Niue_2</strain>
        <tissue evidence="1">Leaf</tissue>
    </source>
</reference>
<dbReference type="EMBL" id="NMUH01001044">
    <property type="protein sequence ID" value="MQL88283.1"/>
    <property type="molecule type" value="Genomic_DNA"/>
</dbReference>
<comment type="caution">
    <text evidence="1">The sequence shown here is derived from an EMBL/GenBank/DDBJ whole genome shotgun (WGS) entry which is preliminary data.</text>
</comment>
<organism evidence="1 2">
    <name type="scientific">Colocasia esculenta</name>
    <name type="common">Wild taro</name>
    <name type="synonym">Arum esculentum</name>
    <dbReference type="NCBI Taxonomy" id="4460"/>
    <lineage>
        <taxon>Eukaryota</taxon>
        <taxon>Viridiplantae</taxon>
        <taxon>Streptophyta</taxon>
        <taxon>Embryophyta</taxon>
        <taxon>Tracheophyta</taxon>
        <taxon>Spermatophyta</taxon>
        <taxon>Magnoliopsida</taxon>
        <taxon>Liliopsida</taxon>
        <taxon>Araceae</taxon>
        <taxon>Aroideae</taxon>
        <taxon>Colocasieae</taxon>
        <taxon>Colocasia</taxon>
    </lineage>
</organism>
<name>A0A843V6F5_COLES</name>
<evidence type="ECO:0000313" key="2">
    <source>
        <dbReference type="Proteomes" id="UP000652761"/>
    </source>
</evidence>
<gene>
    <name evidence="1" type="ORF">Taro_020840</name>
</gene>
<keyword evidence="2" id="KW-1185">Reference proteome</keyword>
<sequence length="155" mass="17250">MQNPEIATGAYEEGDRAGYKPCKVWFRFDLPFVDFKMTVCAGRSRHNGEEDELLVVVPQLLSHQELLHTTPASSKLVPRVSFYDSIKASLTPWHILSSTWLVLQHRTIRNTVVTTSAFQARPELLPAFLQLGVPAGLELSLPLMPSTLAMVSTTS</sequence>